<keyword evidence="5" id="KW-1185">Reference proteome</keyword>
<dbReference type="GO" id="GO:0005524">
    <property type="term" value="F:ATP binding"/>
    <property type="evidence" value="ECO:0007669"/>
    <property type="project" value="UniProtKB-KW"/>
</dbReference>
<dbReference type="OrthoDB" id="9803968at2"/>
<dbReference type="GO" id="GO:0004467">
    <property type="term" value="F:long-chain fatty acid-CoA ligase activity"/>
    <property type="evidence" value="ECO:0007669"/>
    <property type="project" value="TreeGrafter"/>
</dbReference>
<dbReference type="Gene3D" id="3.40.50.12780">
    <property type="entry name" value="N-terminal domain of ligase-like"/>
    <property type="match status" value="1"/>
</dbReference>
<evidence type="ECO:0000256" key="1">
    <source>
        <dbReference type="ARBA" id="ARBA00022741"/>
    </source>
</evidence>
<evidence type="ECO:0000256" key="2">
    <source>
        <dbReference type="ARBA" id="ARBA00022840"/>
    </source>
</evidence>
<sequence length="588" mass="66447">MSNVTSFLQKNVNQFPEKPAIGFKKDHEWKELSWYKLKRIVYKTANALKENGVKENDKVSIYADNSAEWIIFDLAIMAIGAVTVPVYSTNGEDQVEYIIKDSGAEIIFAGNQEQYNVCQNLLNKGLPLKQIIVSKKYIKLKENSSYLETFIESASEDLEIVERGEDDLATLIYTSGTTGVPKGVMITHSNFIKAFDAHMEFFKFRNFEEEHSLAFLPLTHVFERSWTLLCLHFGAKVSFLENPKLIASALTEVKPTMMCSVPRFYQKIYAGLNEMVNSGSDLKKKIFSWSIENGALVSEKKRLNQSIPFGLNIKNKIANALVFGKVKKKLGGKLWFMPCGGASISAEVTQFFDAMGIHITVGYGMTETTATITAFPFIKYKYGTAGKLLGDSQIKIGENDEILVKGSGIMKGYYNKPEETAKVFDENGWMKTGDAGFMDEEGNLVITDRIKDLMKTSNGKYIAPQPIENMFSNNNYINQIMLVAEDKPYVTAVIVPNFESMTEKIKSLGVTFTNWVEVVKNEKVLSFYHQLIDDIQKDLPGFEKIKKFVLMPADFEIQSGEITPTLKIKRNIVIQKYKSIIDAMYHHE</sequence>
<dbReference type="CDD" id="cd05907">
    <property type="entry name" value="VL_LC_FACS_like"/>
    <property type="match status" value="1"/>
</dbReference>
<dbReference type="EMBL" id="FNBH01000003">
    <property type="protein sequence ID" value="SDG14711.1"/>
    <property type="molecule type" value="Genomic_DNA"/>
</dbReference>
<dbReference type="PANTHER" id="PTHR43272:SF33">
    <property type="entry name" value="AMP-BINDING DOMAIN-CONTAINING PROTEIN-RELATED"/>
    <property type="match status" value="1"/>
</dbReference>
<dbReference type="InterPro" id="IPR042099">
    <property type="entry name" value="ANL_N_sf"/>
</dbReference>
<evidence type="ECO:0000259" key="3">
    <source>
        <dbReference type="Pfam" id="PF00501"/>
    </source>
</evidence>
<dbReference type="Pfam" id="PF23562">
    <property type="entry name" value="AMP-binding_C_3"/>
    <property type="match status" value="1"/>
</dbReference>
<dbReference type="Proteomes" id="UP000199203">
    <property type="component" value="Unassembled WGS sequence"/>
</dbReference>
<reference evidence="5" key="1">
    <citation type="submission" date="2016-10" db="EMBL/GenBank/DDBJ databases">
        <authorList>
            <person name="Varghese N."/>
            <person name="Submissions S."/>
        </authorList>
    </citation>
    <scope>NUCLEOTIDE SEQUENCE [LARGE SCALE GENOMIC DNA]</scope>
    <source>
        <strain evidence="5">DSM 19684</strain>
    </source>
</reference>
<evidence type="ECO:0000313" key="4">
    <source>
        <dbReference type="EMBL" id="SDG14711.1"/>
    </source>
</evidence>
<dbReference type="InterPro" id="IPR000873">
    <property type="entry name" value="AMP-dep_synth/lig_dom"/>
</dbReference>
<feature type="domain" description="AMP-dependent synthetase/ligase" evidence="3">
    <location>
        <begin position="8"/>
        <end position="414"/>
    </location>
</feature>
<dbReference type="AlphaFoldDB" id="A0A1G7RVD3"/>
<dbReference type="Pfam" id="PF00501">
    <property type="entry name" value="AMP-binding"/>
    <property type="match status" value="1"/>
</dbReference>
<dbReference type="PROSITE" id="PS00455">
    <property type="entry name" value="AMP_BINDING"/>
    <property type="match status" value="1"/>
</dbReference>
<dbReference type="InterPro" id="IPR020845">
    <property type="entry name" value="AMP-binding_CS"/>
</dbReference>
<dbReference type="GO" id="GO:0016020">
    <property type="term" value="C:membrane"/>
    <property type="evidence" value="ECO:0007669"/>
    <property type="project" value="TreeGrafter"/>
</dbReference>
<dbReference type="SUPFAM" id="SSF56801">
    <property type="entry name" value="Acetyl-CoA synthetase-like"/>
    <property type="match status" value="1"/>
</dbReference>
<accession>A0A1G7RVD3</accession>
<keyword evidence="1" id="KW-0547">Nucleotide-binding</keyword>
<proteinExistence type="predicted"/>
<name>A0A1G7RVD3_9FLAO</name>
<dbReference type="PRINTS" id="PR00154">
    <property type="entry name" value="AMPBINDING"/>
</dbReference>
<dbReference type="PANTHER" id="PTHR43272">
    <property type="entry name" value="LONG-CHAIN-FATTY-ACID--COA LIGASE"/>
    <property type="match status" value="1"/>
</dbReference>
<gene>
    <name evidence="4" type="ORF">SAMN05421825_2791</name>
</gene>
<organism evidence="4 5">
    <name type="scientific">Epilithonimonas hungarica</name>
    <dbReference type="NCBI Taxonomy" id="454006"/>
    <lineage>
        <taxon>Bacteria</taxon>
        <taxon>Pseudomonadati</taxon>
        <taxon>Bacteroidota</taxon>
        <taxon>Flavobacteriia</taxon>
        <taxon>Flavobacteriales</taxon>
        <taxon>Weeksellaceae</taxon>
        <taxon>Chryseobacterium group</taxon>
        <taxon>Epilithonimonas</taxon>
    </lineage>
</organism>
<dbReference type="STRING" id="454006.SAMN05421825_2791"/>
<protein>
    <submittedName>
        <fullName evidence="4">Long-chain acyl-CoA synthetase</fullName>
    </submittedName>
</protein>
<keyword evidence="2" id="KW-0067">ATP-binding</keyword>
<dbReference type="RefSeq" id="WP_089874026.1">
    <property type="nucleotide sequence ID" value="NZ_FNBH01000003.1"/>
</dbReference>
<dbReference type="InterPro" id="IPR020459">
    <property type="entry name" value="AMP-binding"/>
</dbReference>
<evidence type="ECO:0000313" key="5">
    <source>
        <dbReference type="Proteomes" id="UP000199203"/>
    </source>
</evidence>